<name>A0AB39SRK1_9ACTN</name>
<evidence type="ECO:0008006" key="3">
    <source>
        <dbReference type="Google" id="ProtNLM"/>
    </source>
</evidence>
<feature type="region of interest" description="Disordered" evidence="1">
    <location>
        <begin position="75"/>
        <end position="127"/>
    </location>
</feature>
<proteinExistence type="predicted"/>
<sequence length="127" mass="13860">MENAELGHRDPRRPPLSRHRRPHPAGLGWSDVEFTAGQAGLVALFHVALVDTQIATSDSKYAYLRRRPVTAIRTGTIDPDAGASGLPQRPQHVRGVGGDDPHGAHRASYGPLRSHQPHRSRSDPHPP</sequence>
<dbReference type="Gene3D" id="1.10.606.10">
    <property type="entry name" value="Vanadium-containing Chloroperoxidase, domain 2"/>
    <property type="match status" value="1"/>
</dbReference>
<gene>
    <name evidence="2" type="ORF">AB5J50_47860</name>
</gene>
<dbReference type="RefSeq" id="WP_369264791.1">
    <property type="nucleotide sequence ID" value="NZ_CP163440.1"/>
</dbReference>
<dbReference type="AlphaFoldDB" id="A0AB39SRK1"/>
<accession>A0AB39SRK1</accession>
<evidence type="ECO:0000256" key="1">
    <source>
        <dbReference type="SAM" id="MobiDB-lite"/>
    </source>
</evidence>
<feature type="compositionally biased region" description="Basic and acidic residues" evidence="1">
    <location>
        <begin position="1"/>
        <end position="13"/>
    </location>
</feature>
<dbReference type="SUPFAM" id="SSF48317">
    <property type="entry name" value="Acid phosphatase/Vanadium-dependent haloperoxidase"/>
    <property type="match status" value="1"/>
</dbReference>
<dbReference type="EMBL" id="CP163440">
    <property type="protein sequence ID" value="XDQ67954.1"/>
    <property type="molecule type" value="Genomic_DNA"/>
</dbReference>
<dbReference type="InterPro" id="IPR036938">
    <property type="entry name" value="PAP2/HPO_sf"/>
</dbReference>
<dbReference type="InterPro" id="IPR016119">
    <property type="entry name" value="Br/Cl_peroxidase_C"/>
</dbReference>
<reference evidence="2" key="1">
    <citation type="submission" date="2024-07" db="EMBL/GenBank/DDBJ databases">
        <authorList>
            <person name="Yu S.T."/>
        </authorList>
    </citation>
    <scope>NUCLEOTIDE SEQUENCE</scope>
    <source>
        <strain evidence="2">R35</strain>
    </source>
</reference>
<feature type="region of interest" description="Disordered" evidence="1">
    <location>
        <begin position="1"/>
        <end position="30"/>
    </location>
</feature>
<dbReference type="GO" id="GO:0004601">
    <property type="term" value="F:peroxidase activity"/>
    <property type="evidence" value="ECO:0007669"/>
    <property type="project" value="InterPro"/>
</dbReference>
<evidence type="ECO:0000313" key="2">
    <source>
        <dbReference type="EMBL" id="XDQ67954.1"/>
    </source>
</evidence>
<organism evidence="2">
    <name type="scientific">Streptomyces sp. R35</name>
    <dbReference type="NCBI Taxonomy" id="3238630"/>
    <lineage>
        <taxon>Bacteria</taxon>
        <taxon>Bacillati</taxon>
        <taxon>Actinomycetota</taxon>
        <taxon>Actinomycetes</taxon>
        <taxon>Kitasatosporales</taxon>
        <taxon>Streptomycetaceae</taxon>
        <taxon>Streptomyces</taxon>
    </lineage>
</organism>
<protein>
    <recommendedName>
        <fullName evidence="3">Type II toxin-antitoxin system VapC family toxin</fullName>
    </recommendedName>
</protein>